<organism evidence="1 2">
    <name type="scientific">Caerostris darwini</name>
    <dbReference type="NCBI Taxonomy" id="1538125"/>
    <lineage>
        <taxon>Eukaryota</taxon>
        <taxon>Metazoa</taxon>
        <taxon>Ecdysozoa</taxon>
        <taxon>Arthropoda</taxon>
        <taxon>Chelicerata</taxon>
        <taxon>Arachnida</taxon>
        <taxon>Araneae</taxon>
        <taxon>Araneomorphae</taxon>
        <taxon>Entelegynae</taxon>
        <taxon>Araneoidea</taxon>
        <taxon>Araneidae</taxon>
        <taxon>Caerostris</taxon>
    </lineage>
</organism>
<dbReference type="Proteomes" id="UP001054837">
    <property type="component" value="Unassembled WGS sequence"/>
</dbReference>
<protein>
    <submittedName>
        <fullName evidence="1">Uncharacterized protein</fullName>
    </submittedName>
</protein>
<comment type="caution">
    <text evidence="1">The sequence shown here is derived from an EMBL/GenBank/DDBJ whole genome shotgun (WGS) entry which is preliminary data.</text>
</comment>
<keyword evidence="2" id="KW-1185">Reference proteome</keyword>
<accession>A0AAV4UWX1</accession>
<dbReference type="EMBL" id="BPLQ01012075">
    <property type="protein sequence ID" value="GIY62307.1"/>
    <property type="molecule type" value="Genomic_DNA"/>
</dbReference>
<name>A0AAV4UWX1_9ARAC</name>
<sequence length="95" mass="11093">RHYVLRCSAIRVCKLQDGFMNKNTTCIAMLFQLEAVFSGNSNSKLKDQQRKRQRILHTEFKYTRYVKEDLTGKVGRPCTSESKIKAQIIQQLILQ</sequence>
<gene>
    <name evidence="1" type="ORF">CDAR_449021</name>
</gene>
<reference evidence="1 2" key="1">
    <citation type="submission" date="2021-06" db="EMBL/GenBank/DDBJ databases">
        <title>Caerostris darwini draft genome.</title>
        <authorList>
            <person name="Kono N."/>
            <person name="Arakawa K."/>
        </authorList>
    </citation>
    <scope>NUCLEOTIDE SEQUENCE [LARGE SCALE GENOMIC DNA]</scope>
</reference>
<evidence type="ECO:0000313" key="2">
    <source>
        <dbReference type="Proteomes" id="UP001054837"/>
    </source>
</evidence>
<evidence type="ECO:0000313" key="1">
    <source>
        <dbReference type="EMBL" id="GIY62307.1"/>
    </source>
</evidence>
<proteinExistence type="predicted"/>
<feature type="non-terminal residue" evidence="1">
    <location>
        <position position="1"/>
    </location>
</feature>
<dbReference type="AlphaFoldDB" id="A0AAV4UWX1"/>